<dbReference type="InterPro" id="IPR001005">
    <property type="entry name" value="SANT/Myb"/>
</dbReference>
<dbReference type="SMART" id="SM00717">
    <property type="entry name" value="SANT"/>
    <property type="match status" value="1"/>
</dbReference>
<dbReference type="KEGG" id="mpp:MICPUCDRAFT_59798"/>
<dbReference type="InterPro" id="IPR017930">
    <property type="entry name" value="Myb_dom"/>
</dbReference>
<dbReference type="Gene3D" id="1.10.10.60">
    <property type="entry name" value="Homeodomain-like"/>
    <property type="match status" value="1"/>
</dbReference>
<dbReference type="Proteomes" id="UP000001876">
    <property type="component" value="Unassembled WGS sequence"/>
</dbReference>
<dbReference type="GeneID" id="9685670"/>
<feature type="compositionally biased region" description="Low complexity" evidence="1">
    <location>
        <begin position="70"/>
        <end position="84"/>
    </location>
</feature>
<gene>
    <name evidence="3" type="ORF">MICPUCDRAFT_59798</name>
</gene>
<proteinExistence type="predicted"/>
<organism evidence="4">
    <name type="scientific">Micromonas pusilla (strain CCMP1545)</name>
    <name type="common">Picoplanktonic green alga</name>
    <dbReference type="NCBI Taxonomy" id="564608"/>
    <lineage>
        <taxon>Eukaryota</taxon>
        <taxon>Viridiplantae</taxon>
        <taxon>Chlorophyta</taxon>
        <taxon>Mamiellophyceae</taxon>
        <taxon>Mamiellales</taxon>
        <taxon>Mamiellaceae</taxon>
        <taxon>Micromonas</taxon>
    </lineage>
</organism>
<evidence type="ECO:0000313" key="4">
    <source>
        <dbReference type="Proteomes" id="UP000001876"/>
    </source>
</evidence>
<name>C1MWK0_MICPC</name>
<sequence>MTPKISFEELLVRNELDQKPVVSVEGDQLYLIEGRGEYAGGTRLETPEKIDAVRERCDDDNVNAVTTSAVTTPPSATTSAETNADAPVQKAMNKGSWSEEEKQRAVAAANEFKSKSKYGAYTFIAEHVGTRNAEQVRAWLNTHGKKLQDIPQYLKQTRAYEKLNIDVDSSDERRKVHAGRQNLKRRAVGADGKTGNERRAEARRTVVGADGKTENERANEARRAVGADGKTGNERRVEARRTVVGADGKTENERGNEARRAVGGAVGADGKTGYERHNEARRAKHAEEVTITTKEGETLDKVTIARGGEIEPKRSDADISFAAEAWVKAALAGMEEMSKVGKVASVGIQATALHRASDEGCNLLHRENVRELLAERGLLPSGVHLATFDFNFRARGETCLRLEKAVQQRFIVMRDAGEVHLLFNYAGRGTLRCNITGINQTVTVSFACDKRCGSITKEDIERVLASFDAVLGSEENAHLGLRAKVAVNAEHDGAEGVVAMLETILRDKNVPMALVIEFFYIHYNKDLRYKTVGLRQQMALRVIEKRGWGTVKG</sequence>
<dbReference type="PROSITE" id="PS51294">
    <property type="entry name" value="HTH_MYB"/>
    <property type="match status" value="1"/>
</dbReference>
<dbReference type="RefSeq" id="XP_003060232.1">
    <property type="nucleotide sequence ID" value="XM_003060186.1"/>
</dbReference>
<accession>C1MWK0</accession>
<feature type="domain" description="HTH myb-type" evidence="2">
    <location>
        <begin position="93"/>
        <end position="148"/>
    </location>
</feature>
<dbReference type="CDD" id="cd00167">
    <property type="entry name" value="SANT"/>
    <property type="match status" value="1"/>
</dbReference>
<reference evidence="3 4" key="1">
    <citation type="journal article" date="2009" name="Science">
        <title>Green evolution and dynamic adaptations revealed by genomes of the marine picoeukaryotes Micromonas.</title>
        <authorList>
            <person name="Worden A.Z."/>
            <person name="Lee J.H."/>
            <person name="Mock T."/>
            <person name="Rouze P."/>
            <person name="Simmons M.P."/>
            <person name="Aerts A.L."/>
            <person name="Allen A.E."/>
            <person name="Cuvelier M.L."/>
            <person name="Derelle E."/>
            <person name="Everett M.V."/>
            <person name="Foulon E."/>
            <person name="Grimwood J."/>
            <person name="Gundlach H."/>
            <person name="Henrissat B."/>
            <person name="Napoli C."/>
            <person name="McDonald S.M."/>
            <person name="Parker M.S."/>
            <person name="Rombauts S."/>
            <person name="Salamov A."/>
            <person name="Von Dassow P."/>
            <person name="Badger J.H."/>
            <person name="Coutinho P.M."/>
            <person name="Demir E."/>
            <person name="Dubchak I."/>
            <person name="Gentemann C."/>
            <person name="Eikrem W."/>
            <person name="Gready J.E."/>
            <person name="John U."/>
            <person name="Lanier W."/>
            <person name="Lindquist E.A."/>
            <person name="Lucas S."/>
            <person name="Mayer K.F."/>
            <person name="Moreau H."/>
            <person name="Not F."/>
            <person name="Otillar R."/>
            <person name="Panaud O."/>
            <person name="Pangilinan J."/>
            <person name="Paulsen I."/>
            <person name="Piegu B."/>
            <person name="Poliakov A."/>
            <person name="Robbens S."/>
            <person name="Schmutz J."/>
            <person name="Toulza E."/>
            <person name="Wyss T."/>
            <person name="Zelensky A."/>
            <person name="Zhou K."/>
            <person name="Armbrust E.V."/>
            <person name="Bhattacharya D."/>
            <person name="Goodenough U.W."/>
            <person name="Van de Peer Y."/>
            <person name="Grigoriev I.V."/>
        </authorList>
    </citation>
    <scope>NUCLEOTIDE SEQUENCE [LARGE SCALE GENOMIC DNA]</scope>
    <source>
        <strain evidence="3 4">CCMP1545</strain>
    </source>
</reference>
<keyword evidence="4" id="KW-1185">Reference proteome</keyword>
<evidence type="ECO:0000313" key="3">
    <source>
        <dbReference type="EMBL" id="EEH56184.1"/>
    </source>
</evidence>
<evidence type="ECO:0000259" key="2">
    <source>
        <dbReference type="PROSITE" id="PS51294"/>
    </source>
</evidence>
<dbReference type="AlphaFoldDB" id="C1MWK0"/>
<evidence type="ECO:0000256" key="1">
    <source>
        <dbReference type="SAM" id="MobiDB-lite"/>
    </source>
</evidence>
<feature type="region of interest" description="Disordered" evidence="1">
    <location>
        <begin position="70"/>
        <end position="99"/>
    </location>
</feature>
<dbReference type="EMBL" id="GG663741">
    <property type="protein sequence ID" value="EEH56184.1"/>
    <property type="molecule type" value="Genomic_DNA"/>
</dbReference>
<protein>
    <submittedName>
        <fullName evidence="3">Myb DNA binding domain-containing protein</fullName>
    </submittedName>
</protein>